<dbReference type="FunFam" id="3.30.70.270:FF:000063">
    <property type="entry name" value="Zinc knuckle domaincontaining protein"/>
    <property type="match status" value="1"/>
</dbReference>
<dbReference type="AlphaFoldDB" id="A0A6J8AFC5"/>
<organism evidence="2 3">
    <name type="scientific">Mytilus coruscus</name>
    <name type="common">Sea mussel</name>
    <dbReference type="NCBI Taxonomy" id="42192"/>
    <lineage>
        <taxon>Eukaryota</taxon>
        <taxon>Metazoa</taxon>
        <taxon>Spiralia</taxon>
        <taxon>Lophotrochozoa</taxon>
        <taxon>Mollusca</taxon>
        <taxon>Bivalvia</taxon>
        <taxon>Autobranchia</taxon>
        <taxon>Pteriomorphia</taxon>
        <taxon>Mytilida</taxon>
        <taxon>Mytiloidea</taxon>
        <taxon>Mytilidae</taxon>
        <taxon>Mytilinae</taxon>
        <taxon>Mytilus</taxon>
    </lineage>
</organism>
<dbReference type="PANTHER" id="PTHR37984">
    <property type="entry name" value="PROTEIN CBG26694"/>
    <property type="match status" value="1"/>
</dbReference>
<sequence length="369" mass="42517">MGDEAAPPIIIPTNYGRIDEFDDDFRRLIQYTERLNHYFIANNIESMEKQRAILLSPHGSPKSKPSSVVQRCINSKSRQPNESVSQFVAELRQISEHCDYKATLHDMLRDRLVCGIKEDRIQRRLLAEPGLTFKKAMEGEKIDVLGKRNVTVIYNSQSVDLPITVVKGKGPSLMGRDWLHKLQLNWKLIFKIEKLSHNQEPEKDKELQDLLLSKLDNYPIPKTDDLYATLSGGKLFPRILRVVVRVDDILITGSSKSEHLNNLETVLGKIQESGMRLNKDKCVFLTPEVVYLGHRIDQYGIYSIESKVKAITEAPEPKNVTELKSYLGMLNYYNRFLPDLSSKLAPLHELLKKKKQWEWDKSQQEAFEL</sequence>
<dbReference type="PANTHER" id="PTHR37984:SF13">
    <property type="entry name" value="RIBONUCLEASE H"/>
    <property type="match status" value="1"/>
</dbReference>
<evidence type="ECO:0000313" key="2">
    <source>
        <dbReference type="EMBL" id="CAC5366936.1"/>
    </source>
</evidence>
<dbReference type="InterPro" id="IPR043128">
    <property type="entry name" value="Rev_trsase/Diguanyl_cyclase"/>
</dbReference>
<dbReference type="Gene3D" id="3.30.70.270">
    <property type="match status" value="2"/>
</dbReference>
<evidence type="ECO:0000313" key="3">
    <source>
        <dbReference type="Proteomes" id="UP000507470"/>
    </source>
</evidence>
<proteinExistence type="predicted"/>
<evidence type="ECO:0000259" key="1">
    <source>
        <dbReference type="Pfam" id="PF00078"/>
    </source>
</evidence>
<keyword evidence="3" id="KW-1185">Reference proteome</keyword>
<gene>
    <name evidence="2" type="ORF">MCOR_7025</name>
</gene>
<dbReference type="Proteomes" id="UP000507470">
    <property type="component" value="Unassembled WGS sequence"/>
</dbReference>
<protein>
    <recommendedName>
        <fullName evidence="1">Reverse transcriptase domain-containing protein</fullName>
    </recommendedName>
</protein>
<dbReference type="EMBL" id="CACVKT020001353">
    <property type="protein sequence ID" value="CAC5366936.1"/>
    <property type="molecule type" value="Genomic_DNA"/>
</dbReference>
<reference evidence="2 3" key="1">
    <citation type="submission" date="2020-06" db="EMBL/GenBank/DDBJ databases">
        <authorList>
            <person name="Li R."/>
            <person name="Bekaert M."/>
        </authorList>
    </citation>
    <scope>NUCLEOTIDE SEQUENCE [LARGE SCALE GENOMIC DNA]</scope>
    <source>
        <strain evidence="3">wild</strain>
    </source>
</reference>
<feature type="domain" description="Reverse transcriptase" evidence="1">
    <location>
        <begin position="242"/>
        <end position="296"/>
    </location>
</feature>
<dbReference type="SUPFAM" id="SSF56672">
    <property type="entry name" value="DNA/RNA polymerases"/>
    <property type="match status" value="1"/>
</dbReference>
<dbReference type="InterPro" id="IPR000477">
    <property type="entry name" value="RT_dom"/>
</dbReference>
<dbReference type="Pfam" id="PF00078">
    <property type="entry name" value="RVT_1"/>
    <property type="match status" value="1"/>
</dbReference>
<name>A0A6J8AFC5_MYTCO</name>
<dbReference type="InterPro" id="IPR043502">
    <property type="entry name" value="DNA/RNA_pol_sf"/>
</dbReference>
<dbReference type="InterPro" id="IPR050951">
    <property type="entry name" value="Retrovirus_Pol_polyprotein"/>
</dbReference>
<accession>A0A6J8AFC5</accession>
<dbReference type="OrthoDB" id="3364103at2759"/>